<dbReference type="RefSeq" id="WP_168412123.1">
    <property type="nucleotide sequence ID" value="NZ_JAAXPW010000008.1"/>
</dbReference>
<comment type="caution">
    <text evidence="1">The sequence shown here is derived from an EMBL/GenBank/DDBJ whole genome shotgun (WGS) entry which is preliminary data.</text>
</comment>
<dbReference type="Proteomes" id="UP000557217">
    <property type="component" value="Unassembled WGS sequence"/>
</dbReference>
<dbReference type="EMBL" id="JACHGZ010000008">
    <property type="protein sequence ID" value="MBB5148612.1"/>
    <property type="molecule type" value="Genomic_DNA"/>
</dbReference>
<accession>A0A840PV57</accession>
<keyword evidence="2" id="KW-1185">Reference proteome</keyword>
<organism evidence="1 2">
    <name type="scientific">Ureibacillus thermosphaericus</name>
    <dbReference type="NCBI Taxonomy" id="51173"/>
    <lineage>
        <taxon>Bacteria</taxon>
        <taxon>Bacillati</taxon>
        <taxon>Bacillota</taxon>
        <taxon>Bacilli</taxon>
        <taxon>Bacillales</taxon>
        <taxon>Caryophanaceae</taxon>
        <taxon>Ureibacillus</taxon>
    </lineage>
</organism>
<dbReference type="Pfam" id="PF11236">
    <property type="entry name" value="DUF3037"/>
    <property type="match status" value="1"/>
</dbReference>
<evidence type="ECO:0008006" key="3">
    <source>
        <dbReference type="Google" id="ProtNLM"/>
    </source>
</evidence>
<gene>
    <name evidence="1" type="ORF">HNR36_000998</name>
</gene>
<name>A0A840PV57_URETH</name>
<evidence type="ECO:0000313" key="2">
    <source>
        <dbReference type="Proteomes" id="UP000557217"/>
    </source>
</evidence>
<protein>
    <recommendedName>
        <fullName evidence="3">DUF3037 domain-containing protein</fullName>
    </recommendedName>
</protein>
<evidence type="ECO:0000313" key="1">
    <source>
        <dbReference type="EMBL" id="MBB5148612.1"/>
    </source>
</evidence>
<dbReference type="InterPro" id="IPR021398">
    <property type="entry name" value="DUF3037"/>
</dbReference>
<reference evidence="1 2" key="1">
    <citation type="submission" date="2020-08" db="EMBL/GenBank/DDBJ databases">
        <title>Genomic Encyclopedia of Type Strains, Phase IV (KMG-IV): sequencing the most valuable type-strain genomes for metagenomic binning, comparative biology and taxonomic classification.</title>
        <authorList>
            <person name="Goeker M."/>
        </authorList>
    </citation>
    <scope>NUCLEOTIDE SEQUENCE [LARGE SCALE GENOMIC DNA]</scope>
    <source>
        <strain evidence="1 2">DSM 10633</strain>
    </source>
</reference>
<sequence>MEDKVFFSIAKYVPDLLRDEKINFGFAYYYPSERKLGYLPSKNVNRIQSFDDELDKETISMLQADLEYEFSIDTLDNDEDDEILQNLLMKNDNSILLYKTKNFVNQIQFTDIHSIIVDESLEKTLNDLSDIYLYYDRSIKERRMDKERIKSLTKKIIKSNFGKDFYSNINANINNKLSFNKEPYDFKVNIKNEIKYIKALSFDYKKYYKLYDELKIFLFDLQRTINNNHEISNKNFIVVINNTDFEQEFEQIAKDILEKEVTLYTIEEFNNVIQKETVFS</sequence>
<proteinExistence type="predicted"/>
<dbReference type="AlphaFoldDB" id="A0A840PV57"/>